<comment type="similarity">
    <text evidence="1 2">Belongs to the UPF0102 family.</text>
</comment>
<keyword evidence="4" id="KW-1185">Reference proteome</keyword>
<dbReference type="PANTHER" id="PTHR34039:SF1">
    <property type="entry name" value="UPF0102 PROTEIN YRAN"/>
    <property type="match status" value="1"/>
</dbReference>
<evidence type="ECO:0000256" key="1">
    <source>
        <dbReference type="ARBA" id="ARBA00006738"/>
    </source>
</evidence>
<dbReference type="AlphaFoldDB" id="A0A1R4EDA0"/>
<dbReference type="InterPro" id="IPR003509">
    <property type="entry name" value="UPF0102_YraN-like"/>
</dbReference>
<evidence type="ECO:0000256" key="2">
    <source>
        <dbReference type="HAMAP-Rule" id="MF_00048"/>
    </source>
</evidence>
<dbReference type="HAMAP" id="MF_00048">
    <property type="entry name" value="UPF0102"/>
    <property type="match status" value="1"/>
</dbReference>
<dbReference type="NCBIfam" id="TIGR00252">
    <property type="entry name" value="YraN family protein"/>
    <property type="match status" value="1"/>
</dbReference>
<organism evidence="3 4">
    <name type="scientific">Psychrobacter pasteurii</name>
    <dbReference type="NCBI Taxonomy" id="1945520"/>
    <lineage>
        <taxon>Bacteria</taxon>
        <taxon>Pseudomonadati</taxon>
        <taxon>Pseudomonadota</taxon>
        <taxon>Gammaproteobacteria</taxon>
        <taxon>Moraxellales</taxon>
        <taxon>Moraxellaceae</taxon>
        <taxon>Psychrobacter</taxon>
    </lineage>
</organism>
<name>A0A1R4EDA0_9GAMM</name>
<dbReference type="Proteomes" id="UP000188169">
    <property type="component" value="Unassembled WGS sequence"/>
</dbReference>
<dbReference type="InterPro" id="IPR011856">
    <property type="entry name" value="tRNA_endonuc-like_dom_sf"/>
</dbReference>
<dbReference type="RefSeq" id="WP_077447881.1">
    <property type="nucleotide sequence ID" value="NZ_FUGD01000048.1"/>
</dbReference>
<dbReference type="NCBIfam" id="NF009150">
    <property type="entry name" value="PRK12497.1-3"/>
    <property type="match status" value="1"/>
</dbReference>
<dbReference type="SUPFAM" id="SSF52980">
    <property type="entry name" value="Restriction endonuclease-like"/>
    <property type="match status" value="1"/>
</dbReference>
<dbReference type="Gene3D" id="3.40.1350.10">
    <property type="match status" value="1"/>
</dbReference>
<dbReference type="EMBL" id="FUGD01000048">
    <property type="protein sequence ID" value="SJM36475.1"/>
    <property type="molecule type" value="Genomic_DNA"/>
</dbReference>
<evidence type="ECO:0000313" key="3">
    <source>
        <dbReference type="EMBL" id="SJM36475.1"/>
    </source>
</evidence>
<dbReference type="InterPro" id="IPR011335">
    <property type="entry name" value="Restrct_endonuc-II-like"/>
</dbReference>
<evidence type="ECO:0000313" key="4">
    <source>
        <dbReference type="Proteomes" id="UP000188169"/>
    </source>
</evidence>
<dbReference type="GO" id="GO:0003676">
    <property type="term" value="F:nucleic acid binding"/>
    <property type="evidence" value="ECO:0007669"/>
    <property type="project" value="InterPro"/>
</dbReference>
<dbReference type="Pfam" id="PF02021">
    <property type="entry name" value="UPF0102"/>
    <property type="match status" value="1"/>
</dbReference>
<dbReference type="STRING" id="1945520.A1019T_00436"/>
<accession>A0A1R4EDA0</accession>
<sequence length="142" mass="16297">MPSNPSLLNSPRQRQGGRYEKIAAEFLQQQGLSVIATNWQQPKIGEIDLILLHPGRAWDTLVFAEVRKRKVSNYGDALMSITYAKKRKLIKTARFFLTQNPSYAHLDCRFDVIAFNQVRNSKDDQDFLAPEWVQGAFLANAW</sequence>
<gene>
    <name evidence="3" type="ORF">A1019T_00436</name>
</gene>
<reference evidence="4" key="1">
    <citation type="submission" date="2017-02" db="EMBL/GenBank/DDBJ databases">
        <authorList>
            <person name="Mornico D."/>
        </authorList>
    </citation>
    <scope>NUCLEOTIDE SEQUENCE [LARGE SCALE GENOMIC DNA]</scope>
</reference>
<protein>
    <recommendedName>
        <fullName evidence="2">UPF0102 protein A1019T_00436</fullName>
    </recommendedName>
</protein>
<proteinExistence type="inferred from homology"/>
<dbReference type="OrthoDB" id="9794876at2"/>
<dbReference type="PANTHER" id="PTHR34039">
    <property type="entry name" value="UPF0102 PROTEIN YRAN"/>
    <property type="match status" value="1"/>
</dbReference>